<feature type="binding site" evidence="5">
    <location>
        <position position="103"/>
    </location>
    <ligand>
        <name>Mg(2+)</name>
        <dbReference type="ChEBI" id="CHEBI:18420"/>
        <label>1</label>
    </ligand>
</feature>
<comment type="similarity">
    <text evidence="5">Belongs to the PPase family.</text>
</comment>
<feature type="binding site" evidence="5">
    <location>
        <position position="44"/>
    </location>
    <ligand>
        <name>substrate</name>
    </ligand>
</feature>
<gene>
    <name evidence="5 6" type="primary">ppa</name>
    <name evidence="6" type="ORF">GCM10022212_10730</name>
</gene>
<accession>A0ABP7SWB6</accession>
<comment type="catalytic activity">
    <reaction evidence="5">
        <text>diphosphate + H2O = 2 phosphate + H(+)</text>
        <dbReference type="Rhea" id="RHEA:24576"/>
        <dbReference type="ChEBI" id="CHEBI:15377"/>
        <dbReference type="ChEBI" id="CHEBI:15378"/>
        <dbReference type="ChEBI" id="CHEBI:33019"/>
        <dbReference type="ChEBI" id="CHEBI:43474"/>
        <dbReference type="EC" id="3.6.1.1"/>
    </reaction>
</comment>
<dbReference type="InterPro" id="IPR036649">
    <property type="entry name" value="Pyrophosphatase_sf"/>
</dbReference>
<dbReference type="Gene3D" id="3.90.80.10">
    <property type="entry name" value="Inorganic pyrophosphatase"/>
    <property type="match status" value="1"/>
</dbReference>
<proteinExistence type="inferred from homology"/>
<dbReference type="PROSITE" id="PS00387">
    <property type="entry name" value="PPASE"/>
    <property type="match status" value="1"/>
</dbReference>
<evidence type="ECO:0000256" key="2">
    <source>
        <dbReference type="ARBA" id="ARBA00022723"/>
    </source>
</evidence>
<dbReference type="NCBIfam" id="NF002317">
    <property type="entry name" value="PRK01250.1"/>
    <property type="match status" value="1"/>
</dbReference>
<evidence type="ECO:0000256" key="4">
    <source>
        <dbReference type="ARBA" id="ARBA00022842"/>
    </source>
</evidence>
<feature type="binding site" evidence="5">
    <location>
        <position position="71"/>
    </location>
    <ligand>
        <name>Mg(2+)</name>
        <dbReference type="ChEBI" id="CHEBI:18420"/>
        <label>1</label>
    </ligand>
</feature>
<dbReference type="InterPro" id="IPR008162">
    <property type="entry name" value="Pyrophosphatase"/>
</dbReference>
<comment type="subunit">
    <text evidence="5">Homohexamer.</text>
</comment>
<name>A0ABP7SWB6_9BURK</name>
<keyword evidence="7" id="KW-1185">Reference proteome</keyword>
<keyword evidence="3 5" id="KW-0378">Hydrolase</keyword>
<comment type="caution">
    <text evidence="6">The sequence shown here is derived from an EMBL/GenBank/DDBJ whole genome shotgun (WGS) entry which is preliminary data.</text>
</comment>
<feature type="binding site" evidence="5">
    <location>
        <position position="56"/>
    </location>
    <ligand>
        <name>substrate</name>
    </ligand>
</feature>
<keyword evidence="2 5" id="KW-0479">Metal-binding</keyword>
<evidence type="ECO:0000313" key="7">
    <source>
        <dbReference type="Proteomes" id="UP001501353"/>
    </source>
</evidence>
<feature type="binding site" evidence="5">
    <location>
        <position position="71"/>
    </location>
    <ligand>
        <name>Mg(2+)</name>
        <dbReference type="ChEBI" id="CHEBI:18420"/>
        <label>2</label>
    </ligand>
</feature>
<dbReference type="PANTHER" id="PTHR10286">
    <property type="entry name" value="INORGANIC PYROPHOSPHATASE"/>
    <property type="match status" value="1"/>
</dbReference>
<feature type="binding site" evidence="5">
    <location>
        <position position="66"/>
    </location>
    <ligand>
        <name>Mg(2+)</name>
        <dbReference type="ChEBI" id="CHEBI:18420"/>
        <label>1</label>
    </ligand>
</feature>
<comment type="subcellular location">
    <subcellularLocation>
        <location evidence="5">Cytoplasm</location>
    </subcellularLocation>
</comment>
<organism evidence="6 7">
    <name type="scientific">Actimicrobium antarcticum</name>
    <dbReference type="NCBI Taxonomy" id="1051899"/>
    <lineage>
        <taxon>Bacteria</taxon>
        <taxon>Pseudomonadati</taxon>
        <taxon>Pseudomonadota</taxon>
        <taxon>Betaproteobacteria</taxon>
        <taxon>Burkholderiales</taxon>
        <taxon>Oxalobacteraceae</taxon>
        <taxon>Actimicrobium</taxon>
    </lineage>
</organism>
<dbReference type="HAMAP" id="MF_00209">
    <property type="entry name" value="Inorganic_PPase"/>
    <property type="match status" value="1"/>
</dbReference>
<evidence type="ECO:0000256" key="3">
    <source>
        <dbReference type="ARBA" id="ARBA00022801"/>
    </source>
</evidence>
<dbReference type="RefSeq" id="WP_344762213.1">
    <property type="nucleotide sequence ID" value="NZ_BAAAZE010000005.1"/>
</dbReference>
<dbReference type="Pfam" id="PF00719">
    <property type="entry name" value="Pyrophosphatase"/>
    <property type="match status" value="1"/>
</dbReference>
<feature type="binding site" evidence="5">
    <location>
        <position position="142"/>
    </location>
    <ligand>
        <name>substrate</name>
    </ligand>
</feature>
<evidence type="ECO:0000256" key="5">
    <source>
        <dbReference type="HAMAP-Rule" id="MF_00209"/>
    </source>
</evidence>
<evidence type="ECO:0000313" key="6">
    <source>
        <dbReference type="EMBL" id="GAA4017138.1"/>
    </source>
</evidence>
<comment type="cofactor">
    <cofactor evidence="1 5">
        <name>Mg(2+)</name>
        <dbReference type="ChEBI" id="CHEBI:18420"/>
    </cofactor>
</comment>
<dbReference type="EMBL" id="BAAAZE010000005">
    <property type="protein sequence ID" value="GAA4017138.1"/>
    <property type="molecule type" value="Genomic_DNA"/>
</dbReference>
<reference evidence="7" key="1">
    <citation type="journal article" date="2019" name="Int. J. Syst. Evol. Microbiol.">
        <title>The Global Catalogue of Microorganisms (GCM) 10K type strain sequencing project: providing services to taxonomists for standard genome sequencing and annotation.</title>
        <authorList>
            <consortium name="The Broad Institute Genomics Platform"/>
            <consortium name="The Broad Institute Genome Sequencing Center for Infectious Disease"/>
            <person name="Wu L."/>
            <person name="Ma J."/>
        </authorList>
    </citation>
    <scope>NUCLEOTIDE SEQUENCE [LARGE SCALE GENOMIC DNA]</scope>
    <source>
        <strain evidence="7">JCM 16673</strain>
    </source>
</reference>
<dbReference type="Proteomes" id="UP001501353">
    <property type="component" value="Unassembled WGS sequence"/>
</dbReference>
<keyword evidence="5" id="KW-0963">Cytoplasm</keyword>
<protein>
    <recommendedName>
        <fullName evidence="5">Inorganic pyrophosphatase</fullName>
        <ecNumber evidence="5">3.6.1.1</ecNumber>
    </recommendedName>
    <alternativeName>
        <fullName evidence="5">Pyrophosphate phospho-hydrolase</fullName>
        <shortName evidence="5">PPase</shortName>
    </alternativeName>
</protein>
<comment type="function">
    <text evidence="5">Catalyzes the hydrolysis of inorganic pyrophosphate (PPi) forming two phosphate ions.</text>
</comment>
<feature type="binding site" evidence="5">
    <location>
        <position position="30"/>
    </location>
    <ligand>
        <name>substrate</name>
    </ligand>
</feature>
<dbReference type="SUPFAM" id="SSF50324">
    <property type="entry name" value="Inorganic pyrophosphatase"/>
    <property type="match status" value="1"/>
</dbReference>
<evidence type="ECO:0000256" key="1">
    <source>
        <dbReference type="ARBA" id="ARBA00001946"/>
    </source>
</evidence>
<keyword evidence="4 5" id="KW-0460">Magnesium</keyword>
<sequence length="182" mass="20341">MSLNNVSAGRDLPNDFNVIIEIPMNADPIKYEVDKESGAIFVDRFMGTAMHYPCNYGYVPRTISDDGDPVDVLVITPFPLFPGVVVRCRAIGVLKMSDEAGGDAKVLAVPVDKVLSIYTHWQKPEDINDLRLQQIQHFFEHYKDLEKGKWVKIEGWFGPEDARQEIMAGVAAFNKAESEPAA</sequence>
<dbReference type="CDD" id="cd00412">
    <property type="entry name" value="pyrophosphatase"/>
    <property type="match status" value="1"/>
</dbReference>
<dbReference type="EC" id="3.6.1.1" evidence="5"/>